<dbReference type="InterPro" id="IPR010261">
    <property type="entry name" value="Tir_chaperone"/>
</dbReference>
<accession>A0ABX0YJI9</accession>
<dbReference type="Pfam" id="PF05932">
    <property type="entry name" value="CesT"/>
    <property type="match status" value="1"/>
</dbReference>
<dbReference type="RefSeq" id="WP_168084933.1">
    <property type="nucleotide sequence ID" value="NZ_JAAVJI010000010.1"/>
</dbReference>
<reference evidence="1 2" key="1">
    <citation type="submission" date="2020-03" db="EMBL/GenBank/DDBJ databases">
        <authorList>
            <person name="Wang L."/>
            <person name="He N."/>
            <person name="Li Y."/>
            <person name="Fang Y."/>
            <person name="Zhang F."/>
        </authorList>
    </citation>
    <scope>NUCLEOTIDE SEQUENCE [LARGE SCALE GENOMIC DNA]</scope>
    <source>
        <strain evidence="2">hsmgli-8</strain>
    </source>
</reference>
<dbReference type="Proteomes" id="UP000746535">
    <property type="component" value="Unassembled WGS sequence"/>
</dbReference>
<evidence type="ECO:0000313" key="1">
    <source>
        <dbReference type="EMBL" id="NJP02347.1"/>
    </source>
</evidence>
<sequence length="161" mass="17928">MALETYRLLVDQICEQTLIPNPAALYERTNLTIREVNFTLRHLEEGEHGTVVVHCDFGALPTRGREAVLLRLLETNFYAFEGPSAPVLSFSDQTQRVVLSCKLPLVVDASIILFLLSQFADMAKAWRADFFLSNDKNTAPAASARRASTTLTRSLGAPVFR</sequence>
<evidence type="ECO:0000313" key="2">
    <source>
        <dbReference type="Proteomes" id="UP000746535"/>
    </source>
</evidence>
<dbReference type="CDD" id="cd17020">
    <property type="entry name" value="T3SC_IA_ShcM-like"/>
    <property type="match status" value="1"/>
</dbReference>
<name>A0ABX0YJI9_9PSED</name>
<proteinExistence type="predicted"/>
<keyword evidence="2" id="KW-1185">Reference proteome</keyword>
<dbReference type="SUPFAM" id="SSF69635">
    <property type="entry name" value="Type III secretory system chaperone-like"/>
    <property type="match status" value="1"/>
</dbReference>
<dbReference type="Gene3D" id="3.30.1460.10">
    <property type="match status" value="1"/>
</dbReference>
<gene>
    <name evidence="1" type="ORF">HBH25_15975</name>
</gene>
<evidence type="ECO:0008006" key="3">
    <source>
        <dbReference type="Google" id="ProtNLM"/>
    </source>
</evidence>
<protein>
    <recommendedName>
        <fullName evidence="3">Tir chaperone protein (CesT) family protein</fullName>
    </recommendedName>
</protein>
<organism evidence="1 2">
    <name type="scientific">Pseudomonas quercus</name>
    <dbReference type="NCBI Taxonomy" id="2722792"/>
    <lineage>
        <taxon>Bacteria</taxon>
        <taxon>Pseudomonadati</taxon>
        <taxon>Pseudomonadota</taxon>
        <taxon>Gammaproteobacteria</taxon>
        <taxon>Pseudomonadales</taxon>
        <taxon>Pseudomonadaceae</taxon>
        <taxon>Pseudomonas</taxon>
    </lineage>
</organism>
<comment type="caution">
    <text evidence="1">The sequence shown here is derived from an EMBL/GenBank/DDBJ whole genome shotgun (WGS) entry which is preliminary data.</text>
</comment>
<dbReference type="EMBL" id="JAAVJI010000010">
    <property type="protein sequence ID" value="NJP02347.1"/>
    <property type="molecule type" value="Genomic_DNA"/>
</dbReference>